<evidence type="ECO:0000313" key="13">
    <source>
        <dbReference type="EMBL" id="KZF24697.1"/>
    </source>
</evidence>
<feature type="domain" description="Tr-type G" evidence="12">
    <location>
        <begin position="494"/>
        <end position="662"/>
    </location>
</feature>
<dbReference type="CDD" id="cd03692">
    <property type="entry name" value="mtIF2_IVc"/>
    <property type="match status" value="1"/>
</dbReference>
<dbReference type="CDD" id="cd01887">
    <property type="entry name" value="IF2_eIF5B"/>
    <property type="match status" value="1"/>
</dbReference>
<dbReference type="InterPro" id="IPR000795">
    <property type="entry name" value="T_Tr_GTP-bd_dom"/>
</dbReference>
<evidence type="ECO:0000256" key="2">
    <source>
        <dbReference type="ARBA" id="ARBA00007733"/>
    </source>
</evidence>
<dbReference type="Pfam" id="PF11987">
    <property type="entry name" value="IF-2"/>
    <property type="match status" value="1"/>
</dbReference>
<organism evidence="13 14">
    <name type="scientific">Xylona heveae (strain CBS 132557 / TC161)</name>
    <dbReference type="NCBI Taxonomy" id="1328760"/>
    <lineage>
        <taxon>Eukaryota</taxon>
        <taxon>Fungi</taxon>
        <taxon>Dikarya</taxon>
        <taxon>Ascomycota</taxon>
        <taxon>Pezizomycotina</taxon>
        <taxon>Xylonomycetes</taxon>
        <taxon>Xylonales</taxon>
        <taxon>Xylonaceae</taxon>
        <taxon>Xylona</taxon>
    </lineage>
</organism>
<dbReference type="InterPro" id="IPR009000">
    <property type="entry name" value="Transl_B-barrel_sf"/>
</dbReference>
<feature type="compositionally biased region" description="Low complexity" evidence="11">
    <location>
        <begin position="28"/>
        <end position="38"/>
    </location>
</feature>
<dbReference type="PROSITE" id="PS01176">
    <property type="entry name" value="IF2"/>
    <property type="match status" value="1"/>
</dbReference>
<dbReference type="Pfam" id="PF22042">
    <property type="entry name" value="EF-G_D2"/>
    <property type="match status" value="1"/>
</dbReference>
<keyword evidence="14" id="KW-1185">Reference proteome</keyword>
<proteinExistence type="inferred from homology"/>
<dbReference type="GO" id="GO:0003924">
    <property type="term" value="F:GTPase activity"/>
    <property type="evidence" value="ECO:0007669"/>
    <property type="project" value="InterPro"/>
</dbReference>
<dbReference type="GO" id="GO:0003743">
    <property type="term" value="F:translation initiation factor activity"/>
    <property type="evidence" value="ECO:0007669"/>
    <property type="project" value="UniProtKB-KW"/>
</dbReference>
<keyword evidence="5" id="KW-0648">Protein biosynthesis</keyword>
<dbReference type="NCBIfam" id="TIGR00231">
    <property type="entry name" value="small_GTP"/>
    <property type="match status" value="1"/>
</dbReference>
<feature type="compositionally biased region" description="Gly residues" evidence="11">
    <location>
        <begin position="73"/>
        <end position="90"/>
    </location>
</feature>
<gene>
    <name evidence="13" type="ORF">L228DRAFT_228744</name>
</gene>
<evidence type="ECO:0000256" key="6">
    <source>
        <dbReference type="ARBA" id="ARBA00022946"/>
    </source>
</evidence>
<dbReference type="InterPro" id="IPR044145">
    <property type="entry name" value="IF2_II"/>
</dbReference>
<feature type="compositionally biased region" description="Basic residues" evidence="11">
    <location>
        <begin position="389"/>
        <end position="404"/>
    </location>
</feature>
<dbReference type="Gene3D" id="3.40.50.10050">
    <property type="entry name" value="Translation initiation factor IF- 2, domain 3"/>
    <property type="match status" value="1"/>
</dbReference>
<keyword evidence="7" id="KW-0496">Mitochondrion</keyword>
<feature type="region of interest" description="Disordered" evidence="11">
    <location>
        <begin position="291"/>
        <end position="406"/>
    </location>
</feature>
<evidence type="ECO:0000256" key="7">
    <source>
        <dbReference type="ARBA" id="ARBA00023128"/>
    </source>
</evidence>
<dbReference type="InterPro" id="IPR036925">
    <property type="entry name" value="TIF_IF2_dom3_sf"/>
</dbReference>
<dbReference type="SUPFAM" id="SSF52156">
    <property type="entry name" value="Initiation factor IF2/eIF5b, domain 3"/>
    <property type="match status" value="1"/>
</dbReference>
<evidence type="ECO:0000256" key="4">
    <source>
        <dbReference type="ARBA" id="ARBA00022741"/>
    </source>
</evidence>
<dbReference type="OMA" id="DPFVAGN"/>
<evidence type="ECO:0000256" key="8">
    <source>
        <dbReference type="ARBA" id="ARBA00023134"/>
    </source>
</evidence>
<dbReference type="InterPro" id="IPR005225">
    <property type="entry name" value="Small_GTP-bd"/>
</dbReference>
<dbReference type="RefSeq" id="XP_018190252.1">
    <property type="nucleotide sequence ID" value="XM_018330478.1"/>
</dbReference>
<comment type="function">
    <text evidence="9">One of the essential components for the initiation of protein synthesis. Protects formylmethionyl-tRNA from spontaneous hydrolysis and promotes its binding to the 30S ribosomal subunits. Also involved in the hydrolysis of GTP during the formation of the 70S ribosomal complex.</text>
</comment>
<dbReference type="InterPro" id="IPR023115">
    <property type="entry name" value="TIF_IF2_dom3"/>
</dbReference>
<dbReference type="Pfam" id="PF00009">
    <property type="entry name" value="GTP_EFTU"/>
    <property type="match status" value="1"/>
</dbReference>
<dbReference type="PANTHER" id="PTHR43381:SF20">
    <property type="entry name" value="TRANSLATION INITIATION FACTOR IF-2, MITOCHONDRIAL"/>
    <property type="match status" value="1"/>
</dbReference>
<feature type="compositionally biased region" description="Acidic residues" evidence="11">
    <location>
        <begin position="369"/>
        <end position="383"/>
    </location>
</feature>
<reference evidence="13 14" key="1">
    <citation type="journal article" date="2016" name="Fungal Biol.">
        <title>The genome of Xylona heveae provides a window into fungal endophytism.</title>
        <authorList>
            <person name="Gazis R."/>
            <person name="Kuo A."/>
            <person name="Riley R."/>
            <person name="LaButti K."/>
            <person name="Lipzen A."/>
            <person name="Lin J."/>
            <person name="Amirebrahimi M."/>
            <person name="Hesse C.N."/>
            <person name="Spatafora J.W."/>
            <person name="Henrissat B."/>
            <person name="Hainaut M."/>
            <person name="Grigoriev I.V."/>
            <person name="Hibbett D.S."/>
        </authorList>
    </citation>
    <scope>NUCLEOTIDE SEQUENCE [LARGE SCALE GENOMIC DNA]</scope>
    <source>
        <strain evidence="13 14">TC161</strain>
    </source>
</reference>
<dbReference type="STRING" id="1328760.A0A161TFB1"/>
<dbReference type="InterPro" id="IPR000178">
    <property type="entry name" value="TF_IF2_bacterial-like"/>
</dbReference>
<evidence type="ECO:0000256" key="3">
    <source>
        <dbReference type="ARBA" id="ARBA00022540"/>
    </source>
</evidence>
<keyword evidence="6" id="KW-0809">Transit peptide</keyword>
<feature type="compositionally biased region" description="Basic and acidic residues" evidence="11">
    <location>
        <begin position="314"/>
        <end position="344"/>
    </location>
</feature>
<dbReference type="InterPro" id="IPR006847">
    <property type="entry name" value="IF2_N"/>
</dbReference>
<dbReference type="FunCoup" id="A0A161TFB1">
    <property type="interactions" value="476"/>
</dbReference>
<evidence type="ECO:0000256" key="11">
    <source>
        <dbReference type="SAM" id="MobiDB-lite"/>
    </source>
</evidence>
<dbReference type="InParanoid" id="A0A161TFB1"/>
<sequence length="1027" mass="113319">MKAQRALWQKSTRQHLCVFCANRISTNGSSAANATTATPGYFARSTPSQWHNQRRHLSASSAARQQDSSEQSGGWGGMGGFGNKQSGGWGNSFSSGLSAEEERERQALRERIAKQNEASEQTQSSARPPHRPGQHHAFSGKGAYRKGASLSPEEEQEREALLNKKPYNKRGDRQSRGDKYQRDHSKQDSDTNIKGQRGRFQSEKKSRPIRIGEDRDRSSAVGDDVSSHWKHLNRRSSAATDKGRPSGALALDHLEQFEVQRHQREKVSRRGKFVGFTKKSEDAGLATEGIGGASYIEEQPEVDEPLARGNAVREGLRGYESREVEARRERERRRAEKFAKDSKPKSSAVEEESNRRRGKGKSKNREFIVNEEDWQDEVGEEEEYAPKGERKKQKKKEKQAHKAAQKAVAEPTPIMLPEYITVGNLAQAFRVRLAEFVSKMQELGFEDTQHDHILNAETAGLIAMEYNYEPIIDRGEEEDLQARPPAEDKSLLPQRPPVVTIMGHVDHGKTTLLDWLRKSSVAASEHGGITQHIGAFSVPMPSGKLITFLDTPGHAAFLSMRQRGANVTDIVILVVAADDSVKPQTIEAIKHAKSAGVPIIVAINKIDKEDAHIERVKQDLARHGVEVEDFGGDTQVVCVSGKTGQGMPELEEAAITLSEILDMRAETDGQVEGWVLEATTKKAGRVATVLVRRGTLHAGDIIVAGQTWARVRSLRNEAGVEVQAAGPGTPVEVDGWREQPVAGDEVLQAPDEQKAKSVIDFRLEKQERLKMAEDMEVINDQRKVEQEKREREKLLASGVQDGDAAAALDAAARSSSSGGIKEVFFIVKGDVSGSVEAVINSVAALGNQEVRAHILRSAVGPVSEFDIDHAAVAKGHVVSFNLPIDPHISRKAEAAGVKILDHNIIYRLVDDITSILSEHLAPSVTQRVLGEAEVAQVFDINVKSRITKPFAGCKVRNGVVARNAKIRVLRNKEVIFDGSLASLKNVKKDVTEMRKGSECGMGFENWDDFQVGDLVQAYEEKIEKRYL</sequence>
<evidence type="ECO:0000259" key="12">
    <source>
        <dbReference type="PROSITE" id="PS51722"/>
    </source>
</evidence>
<feature type="compositionally biased region" description="Basic and acidic residues" evidence="11">
    <location>
        <begin position="200"/>
        <end position="218"/>
    </location>
</feature>
<evidence type="ECO:0000256" key="1">
    <source>
        <dbReference type="ARBA" id="ARBA00004173"/>
    </source>
</evidence>
<feature type="compositionally biased region" description="Polar residues" evidence="11">
    <location>
        <begin position="116"/>
        <end position="126"/>
    </location>
</feature>
<evidence type="ECO:0000256" key="5">
    <source>
        <dbReference type="ARBA" id="ARBA00022917"/>
    </source>
</evidence>
<dbReference type="SUPFAM" id="SSF50447">
    <property type="entry name" value="Translation proteins"/>
    <property type="match status" value="2"/>
</dbReference>
<dbReference type="InterPro" id="IPR027417">
    <property type="entry name" value="P-loop_NTPase"/>
</dbReference>
<name>A0A161TFB1_XYLHT</name>
<feature type="region of interest" description="Disordered" evidence="11">
    <location>
        <begin position="28"/>
        <end position="249"/>
    </location>
</feature>
<dbReference type="FunFam" id="3.40.50.300:FF:000019">
    <property type="entry name" value="Translation initiation factor IF-2"/>
    <property type="match status" value="1"/>
</dbReference>
<dbReference type="AlphaFoldDB" id="A0A161TFB1"/>
<dbReference type="HAMAP" id="MF_00100_B">
    <property type="entry name" value="IF_2_B"/>
    <property type="match status" value="1"/>
</dbReference>
<evidence type="ECO:0000256" key="10">
    <source>
        <dbReference type="ARBA" id="ARBA00044200"/>
    </source>
</evidence>
<evidence type="ECO:0000313" key="14">
    <source>
        <dbReference type="Proteomes" id="UP000076632"/>
    </source>
</evidence>
<keyword evidence="3 13" id="KW-0396">Initiation factor</keyword>
<comment type="similarity">
    <text evidence="2">Belongs to the TRAFAC class translation factor GTPase superfamily. Classic translation factor GTPase family. IF-2 subfamily.</text>
</comment>
<protein>
    <recommendedName>
        <fullName evidence="10">Translation initiation factor IF-2, mitochondrial</fullName>
    </recommendedName>
</protein>
<feature type="compositionally biased region" description="Low complexity" evidence="11">
    <location>
        <begin position="58"/>
        <end position="72"/>
    </location>
</feature>
<dbReference type="InterPro" id="IPR053905">
    <property type="entry name" value="EF-G-like_DII"/>
</dbReference>
<dbReference type="PANTHER" id="PTHR43381">
    <property type="entry name" value="TRANSLATION INITIATION FACTOR IF-2-RELATED"/>
    <property type="match status" value="1"/>
</dbReference>
<dbReference type="FunFam" id="2.40.30.10:FF:000008">
    <property type="entry name" value="Translation initiation factor IF-2"/>
    <property type="match status" value="1"/>
</dbReference>
<dbReference type="CDD" id="cd03702">
    <property type="entry name" value="IF2_mtIF2_II"/>
    <property type="match status" value="1"/>
</dbReference>
<feature type="compositionally biased region" description="Basic and acidic residues" evidence="11">
    <location>
        <begin position="169"/>
        <end position="191"/>
    </location>
</feature>
<dbReference type="FunFam" id="2.40.30.10:FF:000007">
    <property type="entry name" value="Translation initiation factor IF-2"/>
    <property type="match status" value="1"/>
</dbReference>
<dbReference type="PROSITE" id="PS51722">
    <property type="entry name" value="G_TR_2"/>
    <property type="match status" value="1"/>
</dbReference>
<dbReference type="Gene3D" id="3.40.50.300">
    <property type="entry name" value="P-loop containing nucleotide triphosphate hydrolases"/>
    <property type="match status" value="1"/>
</dbReference>
<comment type="subcellular location">
    <subcellularLocation>
        <location evidence="1">Mitochondrion</location>
    </subcellularLocation>
</comment>
<accession>A0A161TFB1</accession>
<dbReference type="GO" id="GO:0005525">
    <property type="term" value="F:GTP binding"/>
    <property type="evidence" value="ECO:0007669"/>
    <property type="project" value="UniProtKB-KW"/>
</dbReference>
<dbReference type="Proteomes" id="UP000076632">
    <property type="component" value="Unassembled WGS sequence"/>
</dbReference>
<feature type="compositionally biased region" description="Basic and acidic residues" evidence="11">
    <location>
        <begin position="100"/>
        <end position="114"/>
    </location>
</feature>
<keyword evidence="8" id="KW-0342">GTP-binding</keyword>
<dbReference type="GeneID" id="28895615"/>
<dbReference type="GO" id="GO:0005739">
    <property type="term" value="C:mitochondrion"/>
    <property type="evidence" value="ECO:0007669"/>
    <property type="project" value="UniProtKB-SubCell"/>
</dbReference>
<dbReference type="SUPFAM" id="SSF52540">
    <property type="entry name" value="P-loop containing nucleoside triphosphate hydrolases"/>
    <property type="match status" value="1"/>
</dbReference>
<dbReference type="FunFam" id="3.40.50.10050:FF:000001">
    <property type="entry name" value="Translation initiation factor IF-2"/>
    <property type="match status" value="1"/>
</dbReference>
<dbReference type="Pfam" id="PF04760">
    <property type="entry name" value="IF2_N"/>
    <property type="match status" value="1"/>
</dbReference>
<dbReference type="EMBL" id="KV407456">
    <property type="protein sequence ID" value="KZF24697.1"/>
    <property type="molecule type" value="Genomic_DNA"/>
</dbReference>
<dbReference type="Gene3D" id="2.40.30.10">
    <property type="entry name" value="Translation factors"/>
    <property type="match status" value="2"/>
</dbReference>
<evidence type="ECO:0000256" key="9">
    <source>
        <dbReference type="ARBA" id="ARBA00025162"/>
    </source>
</evidence>
<dbReference type="OrthoDB" id="361630at2759"/>
<keyword evidence="4" id="KW-0547">Nucleotide-binding</keyword>
<dbReference type="InterPro" id="IPR015760">
    <property type="entry name" value="TIF_IF2"/>
</dbReference>